<gene>
    <name evidence="5" type="ORF">EVG20_g8670</name>
</gene>
<dbReference type="Gene3D" id="3.90.25.10">
    <property type="entry name" value="UDP-galactose 4-epimerase, domain 1"/>
    <property type="match status" value="1"/>
</dbReference>
<dbReference type="SUPFAM" id="SSF51735">
    <property type="entry name" value="NAD(P)-binding Rossmann-fold domains"/>
    <property type="match status" value="1"/>
</dbReference>
<dbReference type="Pfam" id="PF05368">
    <property type="entry name" value="NmrA"/>
    <property type="match status" value="1"/>
</dbReference>
<feature type="transmembrane region" description="Helical" evidence="3">
    <location>
        <begin position="12"/>
        <end position="32"/>
    </location>
</feature>
<proteinExistence type="inferred from homology"/>
<evidence type="ECO:0000256" key="2">
    <source>
        <dbReference type="ARBA" id="ARBA00022857"/>
    </source>
</evidence>
<name>A0A4Y9Y680_9AGAM</name>
<dbReference type="PANTHER" id="PTHR42748:SF14">
    <property type="entry name" value="SNOAL-LIKE DOMAIN-CONTAINING PROTEIN"/>
    <property type="match status" value="1"/>
</dbReference>
<evidence type="ECO:0000256" key="3">
    <source>
        <dbReference type="SAM" id="Phobius"/>
    </source>
</evidence>
<keyword evidence="6" id="KW-1185">Reference proteome</keyword>
<dbReference type="EMBL" id="SEOQ01000775">
    <property type="protein sequence ID" value="TFY57107.1"/>
    <property type="molecule type" value="Genomic_DNA"/>
</dbReference>
<feature type="domain" description="NmrA-like" evidence="4">
    <location>
        <begin position="10"/>
        <end position="289"/>
    </location>
</feature>
<keyword evidence="2" id="KW-0521">NADP</keyword>
<dbReference type="PANTHER" id="PTHR42748">
    <property type="entry name" value="NITROGEN METABOLITE REPRESSION PROTEIN NMRA FAMILY MEMBER"/>
    <property type="match status" value="1"/>
</dbReference>
<dbReference type="GO" id="GO:0005634">
    <property type="term" value="C:nucleus"/>
    <property type="evidence" value="ECO:0007669"/>
    <property type="project" value="TreeGrafter"/>
</dbReference>
<comment type="similarity">
    <text evidence="1">Belongs to the NmrA-type oxidoreductase family.</text>
</comment>
<keyword evidence="3" id="KW-0812">Transmembrane</keyword>
<dbReference type="InterPro" id="IPR036291">
    <property type="entry name" value="NAD(P)-bd_dom_sf"/>
</dbReference>
<keyword evidence="3" id="KW-0472">Membrane</keyword>
<comment type="caution">
    <text evidence="5">The sequence shown here is derived from an EMBL/GenBank/DDBJ whole genome shotgun (WGS) entry which is preliminary data.</text>
</comment>
<accession>A0A4Y9Y680</accession>
<keyword evidence="3" id="KW-1133">Transmembrane helix</keyword>
<dbReference type="Proteomes" id="UP000298327">
    <property type="component" value="Unassembled WGS sequence"/>
</dbReference>
<dbReference type="STRING" id="205917.A0A4Y9Y680"/>
<evidence type="ECO:0000256" key="1">
    <source>
        <dbReference type="ARBA" id="ARBA00006328"/>
    </source>
</evidence>
<evidence type="ECO:0000313" key="6">
    <source>
        <dbReference type="Proteomes" id="UP000298327"/>
    </source>
</evidence>
<dbReference type="Gene3D" id="3.40.50.720">
    <property type="entry name" value="NAD(P)-binding Rossmann-like Domain"/>
    <property type="match status" value="2"/>
</dbReference>
<organism evidence="5 6">
    <name type="scientific">Dentipellis fragilis</name>
    <dbReference type="NCBI Taxonomy" id="205917"/>
    <lineage>
        <taxon>Eukaryota</taxon>
        <taxon>Fungi</taxon>
        <taxon>Dikarya</taxon>
        <taxon>Basidiomycota</taxon>
        <taxon>Agaricomycotina</taxon>
        <taxon>Agaricomycetes</taxon>
        <taxon>Russulales</taxon>
        <taxon>Hericiaceae</taxon>
        <taxon>Dentipellis</taxon>
    </lineage>
</organism>
<dbReference type="AlphaFoldDB" id="A0A4Y9Y680"/>
<dbReference type="InterPro" id="IPR008030">
    <property type="entry name" value="NmrA-like"/>
</dbReference>
<evidence type="ECO:0000313" key="5">
    <source>
        <dbReference type="EMBL" id="TFY57107.1"/>
    </source>
</evidence>
<evidence type="ECO:0000259" key="4">
    <source>
        <dbReference type="Pfam" id="PF05368"/>
    </source>
</evidence>
<reference evidence="5 6" key="1">
    <citation type="submission" date="2019-02" db="EMBL/GenBank/DDBJ databases">
        <title>Genome sequencing of the rare red list fungi Dentipellis fragilis.</title>
        <authorList>
            <person name="Buettner E."/>
            <person name="Kellner H."/>
        </authorList>
    </citation>
    <scope>NUCLEOTIDE SEQUENCE [LARGE SCALE GENOMIC DNA]</scope>
    <source>
        <strain evidence="5 6">DSM 105465</strain>
    </source>
</reference>
<sequence length="385" mass="42879">MSPQQQAKNQKVILVIGATGAQGLAVVDALLAPAADGSPSPYGVRALTRDPGSQRAQQLKEKGVEVVKGAFPPALCCPLSRLTCGSRSLPGAFDDLESVAKALEGVYGAWVNTDGFTVGEQKELYAGIRIFELAKAAGTVRHYVWSNLDYSFKKGGYSPFYRCEHYDGKGRVAEWMQAQPSVVSDTDMSWSAVTTGPYMDMLKVHMFGPVNVRTDGTYVFAAPIGNGHVPMIALSDLGFFARYTFDHREETSGKDLEVASEMVAWDHLISTFTKVTGKKAVFKPVESDEWFSYFKDADIKPVANERPDNDGSTSWKKNFTGWWAMFRDDVLKRDMAWIKSINPDGYTLERWMKENSYTGERDWALLKNGEDKKMVQPDMEKLRIL</sequence>
<protein>
    <recommendedName>
        <fullName evidence="4">NmrA-like domain-containing protein</fullName>
    </recommendedName>
</protein>
<dbReference type="CDD" id="cd05251">
    <property type="entry name" value="NmrA_like_SDR_a"/>
    <property type="match status" value="1"/>
</dbReference>
<dbReference type="InterPro" id="IPR051164">
    <property type="entry name" value="NmrA-like_oxidored"/>
</dbReference>
<dbReference type="OrthoDB" id="300709at2759"/>